<reference evidence="2" key="1">
    <citation type="submission" date="2016-11" db="UniProtKB">
        <authorList>
            <consortium name="WormBaseParasite"/>
        </authorList>
    </citation>
    <scope>IDENTIFICATION</scope>
</reference>
<proteinExistence type="predicted"/>
<accession>A0A1I7Y9E2</accession>
<protein>
    <submittedName>
        <fullName evidence="2">RRM domain-containing protein</fullName>
    </submittedName>
</protein>
<dbReference type="AlphaFoldDB" id="A0A1I7Y9E2"/>
<evidence type="ECO:0000313" key="2">
    <source>
        <dbReference type="WBParaSite" id="L893_g14006.t1"/>
    </source>
</evidence>
<evidence type="ECO:0000313" key="1">
    <source>
        <dbReference type="Proteomes" id="UP000095287"/>
    </source>
</evidence>
<sequence>MFFLILFQLLRYFGLERRRKRQNPPLDRAALNPCFLRYHTTLLPGYALPVMDTRSPVNVCTNSVFFDFGKSELVNVGNAKSMFDELVVQCGGATGAIVGVSCTSAILNVTFRDNFAASALVKRFQEKRTRHELSSNYKNCRVYFSLPADLQARRQELFKDVTRKNASSGGQKFYVDEFDLTEKKLRNELNTEFRNCRICFNLSKELQTKRNNLYKKVNEMNVCGVDNLYVDEYDLTV</sequence>
<name>A0A1I7Y9E2_9BILA</name>
<keyword evidence="1" id="KW-1185">Reference proteome</keyword>
<organism evidence="1 2">
    <name type="scientific">Steinernema glaseri</name>
    <dbReference type="NCBI Taxonomy" id="37863"/>
    <lineage>
        <taxon>Eukaryota</taxon>
        <taxon>Metazoa</taxon>
        <taxon>Ecdysozoa</taxon>
        <taxon>Nematoda</taxon>
        <taxon>Chromadorea</taxon>
        <taxon>Rhabditida</taxon>
        <taxon>Tylenchina</taxon>
        <taxon>Panagrolaimomorpha</taxon>
        <taxon>Strongyloidoidea</taxon>
        <taxon>Steinernematidae</taxon>
        <taxon>Steinernema</taxon>
    </lineage>
</organism>
<dbReference type="WBParaSite" id="L893_g14006.t1">
    <property type="protein sequence ID" value="L893_g14006.t1"/>
    <property type="gene ID" value="L893_g14006"/>
</dbReference>
<dbReference type="Proteomes" id="UP000095287">
    <property type="component" value="Unplaced"/>
</dbReference>